<evidence type="ECO:0000313" key="3">
    <source>
        <dbReference type="Proteomes" id="UP000562124"/>
    </source>
</evidence>
<protein>
    <submittedName>
        <fullName evidence="2">Efflux RND transporter permease subunit</fullName>
    </submittedName>
</protein>
<reference evidence="2 3" key="1">
    <citation type="submission" date="2020-04" db="EMBL/GenBank/DDBJ databases">
        <title>Sequencing and Assembly of C. fimi.</title>
        <authorList>
            <person name="Ramsey A.R."/>
        </authorList>
    </citation>
    <scope>NUCLEOTIDE SEQUENCE [LARGE SCALE GENOMIC DNA]</scope>
    <source>
        <strain evidence="2 3">SB</strain>
    </source>
</reference>
<dbReference type="Gene3D" id="3.30.2090.10">
    <property type="entry name" value="Multidrug efflux transporter AcrB TolC docking domain, DN and DC subdomains"/>
    <property type="match status" value="2"/>
</dbReference>
<dbReference type="EMBL" id="JABCJJ010000002">
    <property type="protein sequence ID" value="NMR19045.1"/>
    <property type="molecule type" value="Genomic_DNA"/>
</dbReference>
<feature type="transmembrane region" description="Helical" evidence="1">
    <location>
        <begin position="911"/>
        <end position="935"/>
    </location>
</feature>
<dbReference type="SUPFAM" id="SSF82866">
    <property type="entry name" value="Multidrug efflux transporter AcrB transmembrane domain"/>
    <property type="match status" value="2"/>
</dbReference>
<dbReference type="InterPro" id="IPR001036">
    <property type="entry name" value="Acrflvin-R"/>
</dbReference>
<feature type="transmembrane region" description="Helical" evidence="1">
    <location>
        <begin position="432"/>
        <end position="452"/>
    </location>
</feature>
<feature type="transmembrane region" description="Helical" evidence="1">
    <location>
        <begin position="885"/>
        <end position="905"/>
    </location>
</feature>
<feature type="transmembrane region" description="Helical" evidence="1">
    <location>
        <begin position="859"/>
        <end position="878"/>
    </location>
</feature>
<dbReference type="Pfam" id="PF00873">
    <property type="entry name" value="ACR_tran"/>
    <property type="match status" value="1"/>
</dbReference>
<dbReference type="GO" id="GO:0005886">
    <property type="term" value="C:plasma membrane"/>
    <property type="evidence" value="ECO:0007669"/>
    <property type="project" value="TreeGrafter"/>
</dbReference>
<keyword evidence="1" id="KW-1133">Transmembrane helix</keyword>
<organism evidence="2 3">
    <name type="scientific">Cellulomonas fimi</name>
    <dbReference type="NCBI Taxonomy" id="1708"/>
    <lineage>
        <taxon>Bacteria</taxon>
        <taxon>Bacillati</taxon>
        <taxon>Actinomycetota</taxon>
        <taxon>Actinomycetes</taxon>
        <taxon>Micrococcales</taxon>
        <taxon>Cellulomonadaceae</taxon>
        <taxon>Cellulomonas</taxon>
    </lineage>
</organism>
<feature type="transmembrane region" description="Helical" evidence="1">
    <location>
        <begin position="364"/>
        <end position="384"/>
    </location>
</feature>
<dbReference type="SUPFAM" id="SSF82693">
    <property type="entry name" value="Multidrug efflux transporter AcrB pore domain, PN1, PN2, PC1 and PC2 subdomains"/>
    <property type="match status" value="3"/>
</dbReference>
<gene>
    <name evidence="2" type="ORF">HIR71_02195</name>
</gene>
<dbReference type="PANTHER" id="PTHR32063">
    <property type="match status" value="1"/>
</dbReference>
<feature type="transmembrane region" description="Helical" evidence="1">
    <location>
        <begin position="390"/>
        <end position="411"/>
    </location>
</feature>
<feature type="transmembrane region" description="Helical" evidence="1">
    <location>
        <begin position="527"/>
        <end position="547"/>
    </location>
</feature>
<name>A0A7Y0LVY1_CELFI</name>
<dbReference type="AlphaFoldDB" id="A0A7Y0LVY1"/>
<dbReference type="GO" id="GO:0042910">
    <property type="term" value="F:xenobiotic transmembrane transporter activity"/>
    <property type="evidence" value="ECO:0007669"/>
    <property type="project" value="TreeGrafter"/>
</dbReference>
<dbReference type="PANTHER" id="PTHR32063:SF0">
    <property type="entry name" value="SWARMING MOTILITY PROTEIN SWRC"/>
    <property type="match status" value="1"/>
</dbReference>
<proteinExistence type="predicted"/>
<keyword evidence="3" id="KW-1185">Reference proteome</keyword>
<evidence type="ECO:0000256" key="1">
    <source>
        <dbReference type="SAM" id="Phobius"/>
    </source>
</evidence>
<keyword evidence="1" id="KW-0812">Transmembrane</keyword>
<dbReference type="Gene3D" id="3.30.70.1430">
    <property type="entry name" value="Multidrug efflux transporter AcrB pore domain"/>
    <property type="match status" value="2"/>
</dbReference>
<dbReference type="Gene3D" id="1.20.1640.10">
    <property type="entry name" value="Multidrug efflux transporter AcrB transmembrane domain"/>
    <property type="match status" value="2"/>
</dbReference>
<comment type="caution">
    <text evidence="2">The sequence shown here is derived from an EMBL/GenBank/DDBJ whole genome shotgun (WGS) entry which is preliminary data.</text>
</comment>
<dbReference type="Gene3D" id="3.30.70.1440">
    <property type="entry name" value="Multidrug efflux transporter AcrB pore domain"/>
    <property type="match status" value="1"/>
</dbReference>
<keyword evidence="1" id="KW-0472">Membrane</keyword>
<dbReference type="RefSeq" id="WP_169322990.1">
    <property type="nucleotide sequence ID" value="NZ_JABCJJ010000002.1"/>
</dbReference>
<evidence type="ECO:0000313" key="2">
    <source>
        <dbReference type="EMBL" id="NMR19045.1"/>
    </source>
</evidence>
<dbReference type="Proteomes" id="UP000562124">
    <property type="component" value="Unassembled WGS sequence"/>
</dbReference>
<dbReference type="PRINTS" id="PR00702">
    <property type="entry name" value="ACRIFLAVINRP"/>
</dbReference>
<feature type="transmembrane region" description="Helical" evidence="1">
    <location>
        <begin position="339"/>
        <end position="357"/>
    </location>
</feature>
<feature type="transmembrane region" description="Helical" evidence="1">
    <location>
        <begin position="991"/>
        <end position="1015"/>
    </location>
</feature>
<dbReference type="InterPro" id="IPR027463">
    <property type="entry name" value="AcrB_DN_DC_subdom"/>
</dbReference>
<accession>A0A7Y0LVY1</accession>
<sequence>MTRLARLSLANRAVVALATLILIVVGVLSTTSLKQELIPSLEIPLAVVVTPLPGAAPDVVERQVTEVVEAAVSGVKGLEGTESTSSNSLSVVTVELAYGTDMQAAQQDLEQALSRAGTGLPAGVIPSVITGSIDQLPVVQLAVAAPQLDEQELVTRVEDEIVPRLRGLEGVRDVTLSGAREVRVEVVPDPVALATAGIGLDALTSALQANGVVIPAGTVTDGQRSLNVVVGQRLSSVQDIAAIALPAAAPSGAPVLLGDVATVRQAAVPATSYARTNGQASIALAITKTPDGNTVSVSHDVRDLIPGIEAALGEGAAVDVVFDQAPFIEKSIEDLSTEGLLGLIFAVIVIMLFLLSLRSTLVTAISIPLSLLIAMTGLLVGGYSLNILTLGALTVAVGRVVDDSIVVIENIKRHLGYGEPKAQAILTAVREVASAVTASTITTAAVFVPIGIVGGQVGELFQPFAFTVAVALLASLVVSLTIVPVLGYWFLRAPAERADTAVDRDRVEQRERHGVLQRSYLPVLRGAIAHPVITLAIAVAVLGGTLAGATRLETNFIGDAGQNTLSVDQQLPAGTSLDVTDAAARQVEEVVAALDGVETYQVTVGSGGNGLQTAFLGGGGGSNTATFAITTALDADQARVERDLRAAIAELDDVGQLTVSTGQAGFGLPPVEVVVRADDDQTLRQAADLVAEAMADVQGTTDVVNNLASDAPAVQIQVDRQAATLAGTSETAIGQAVAGLLRGAPIGQADIAGRTTDVVVLLGQAPADVQALRDTPIPTTTGIVPLGRVAEVSEVQQPTSLTRQDGERTATVTATATDQNLGGITTRLQEQLDTLDLPDGAEAEIAGVSAEQQSAFADLFLALLASIAIVYLVMVATFRSLLQPLILLVSVPFAATGALALLLLTGTPLGVPSLIGLLMLVGIVVTNAIVLIDLVNQKREQGLSIHDAVIEGSRYRLRPILMTAAATIGALTPMALGLTGGSVFISQPLALVVIGGLTTSTVLTLVLVPVLYNLTERASTALRERRGRRTAATLPA</sequence>
<feature type="transmembrane region" description="Helical" evidence="1">
    <location>
        <begin position="464"/>
        <end position="491"/>
    </location>
</feature>
<dbReference type="Gene3D" id="3.30.70.1320">
    <property type="entry name" value="Multidrug efflux transporter AcrB pore domain like"/>
    <property type="match status" value="1"/>
</dbReference>
<dbReference type="SUPFAM" id="SSF82714">
    <property type="entry name" value="Multidrug efflux transporter AcrB TolC docking domain, DN and DC subdomains"/>
    <property type="match status" value="2"/>
</dbReference>
<feature type="transmembrane region" description="Helical" evidence="1">
    <location>
        <begin position="960"/>
        <end position="985"/>
    </location>
</feature>